<evidence type="ECO:0000256" key="8">
    <source>
        <dbReference type="ARBA" id="ARBA00023315"/>
    </source>
</evidence>
<evidence type="ECO:0000256" key="2">
    <source>
        <dbReference type="ARBA" id="ARBA00022490"/>
    </source>
</evidence>
<keyword evidence="5 9" id="KW-0276">Fatty acid metabolism</keyword>
<evidence type="ECO:0000259" key="11">
    <source>
        <dbReference type="Pfam" id="PF08545"/>
    </source>
</evidence>
<comment type="function">
    <text evidence="9">Catalyzes the condensation reaction of fatty acid synthesis by the addition to an acyl acceptor of two carbons from malonyl-ACP. Catalyzes the first condensation reaction which initiates fatty acid synthesis and may therefore play a role in governing the total rate of fatty acid production. Possesses both acetoacetyl-ACP synthase and acetyl transacylase activities. Its substrate specificity determines the biosynthesis of branched-chain and/or straight-chain of fatty acids.</text>
</comment>
<dbReference type="InterPro" id="IPR004655">
    <property type="entry name" value="FabH"/>
</dbReference>
<dbReference type="RefSeq" id="WP_323330753.1">
    <property type="nucleotide sequence ID" value="NZ_JAYFSI010000006.1"/>
</dbReference>
<dbReference type="GO" id="GO:0033818">
    <property type="term" value="F:beta-ketoacyl-acyl-carrier-protein synthase III activity"/>
    <property type="evidence" value="ECO:0007669"/>
    <property type="project" value="UniProtKB-EC"/>
</dbReference>
<comment type="domain">
    <text evidence="9">The last Arg residue of the ACP-binding site is essential for the weak association between ACP/AcpP and FabH.</text>
</comment>
<comment type="catalytic activity">
    <reaction evidence="9">
        <text>malonyl-[ACP] + acetyl-CoA + H(+) = 3-oxobutanoyl-[ACP] + CO2 + CoA</text>
        <dbReference type="Rhea" id="RHEA:12080"/>
        <dbReference type="Rhea" id="RHEA-COMP:9623"/>
        <dbReference type="Rhea" id="RHEA-COMP:9625"/>
        <dbReference type="ChEBI" id="CHEBI:15378"/>
        <dbReference type="ChEBI" id="CHEBI:16526"/>
        <dbReference type="ChEBI" id="CHEBI:57287"/>
        <dbReference type="ChEBI" id="CHEBI:57288"/>
        <dbReference type="ChEBI" id="CHEBI:78449"/>
        <dbReference type="ChEBI" id="CHEBI:78450"/>
        <dbReference type="EC" id="2.3.1.180"/>
    </reaction>
</comment>
<gene>
    <name evidence="9" type="primary">fabH</name>
    <name evidence="12" type="ORF">VA596_25935</name>
</gene>
<feature type="active site" evidence="9">
    <location>
        <position position="117"/>
    </location>
</feature>
<evidence type="ECO:0000259" key="10">
    <source>
        <dbReference type="Pfam" id="PF08541"/>
    </source>
</evidence>
<feature type="domain" description="Beta-ketoacyl-[acyl-carrier-protein] synthase III C-terminal" evidence="10">
    <location>
        <begin position="232"/>
        <end position="320"/>
    </location>
</feature>
<feature type="active site" evidence="9">
    <location>
        <position position="248"/>
    </location>
</feature>
<dbReference type="InterPro" id="IPR013751">
    <property type="entry name" value="ACP_syn_III_N"/>
</dbReference>
<keyword evidence="4 9" id="KW-0808">Transferase</keyword>
<dbReference type="CDD" id="cd00830">
    <property type="entry name" value="KAS_III"/>
    <property type="match status" value="1"/>
</dbReference>
<dbReference type="PANTHER" id="PTHR34069:SF2">
    <property type="entry name" value="BETA-KETOACYL-[ACYL-CARRIER-PROTEIN] SYNTHASE III"/>
    <property type="match status" value="1"/>
</dbReference>
<evidence type="ECO:0000256" key="1">
    <source>
        <dbReference type="ARBA" id="ARBA00008642"/>
    </source>
</evidence>
<dbReference type="Pfam" id="PF08541">
    <property type="entry name" value="ACP_syn_III_C"/>
    <property type="match status" value="1"/>
</dbReference>
<dbReference type="InterPro" id="IPR013747">
    <property type="entry name" value="ACP_syn_III_C"/>
</dbReference>
<dbReference type="NCBIfam" id="NF006829">
    <property type="entry name" value="PRK09352.1"/>
    <property type="match status" value="1"/>
</dbReference>
<keyword evidence="8 9" id="KW-0012">Acyltransferase</keyword>
<evidence type="ECO:0000256" key="4">
    <source>
        <dbReference type="ARBA" id="ARBA00022679"/>
    </source>
</evidence>
<sequence length="322" mass="32998">MPTSAPGSRIVACGHHQPARRVSNDELSTSLGTTDTWIRDRIGVRSRRLAAPGESVADMATAAAADALRHSGRSAAEVDLVIVATCTSFDRMPSVAAQVADRLGIPAPATFDLNAACSGFPYALANADHAIRAGANHRALVVGVDKMSDFLDWTDRSTCVIFGDGAGAAIVEAADAPGGIGPVVWGSNPAKSSSITLRTPGPHGLPATFRQDGQAVFRWATTELAPIARTVCARAGVDPRDLGGIVTHQANVRIITALARKIGAPDAVIATDLTESGNTSAAGIPLALSKLVGQRAIPQGAPVLLFGFGAGLTYAGQVVTCP</sequence>
<dbReference type="PANTHER" id="PTHR34069">
    <property type="entry name" value="3-OXOACYL-[ACYL-CARRIER-PROTEIN] SYNTHASE 3"/>
    <property type="match status" value="1"/>
</dbReference>
<evidence type="ECO:0000313" key="13">
    <source>
        <dbReference type="Proteomes" id="UP001304298"/>
    </source>
</evidence>
<feature type="domain" description="Beta-ketoacyl-[acyl-carrier-protein] synthase III N-terminal" evidence="11">
    <location>
        <begin position="111"/>
        <end position="188"/>
    </location>
</feature>
<keyword evidence="3 9" id="KW-0444">Lipid biosynthesis</keyword>
<feature type="region of interest" description="ACP-binding" evidence="9">
    <location>
        <begin position="249"/>
        <end position="253"/>
    </location>
</feature>
<dbReference type="InterPro" id="IPR016039">
    <property type="entry name" value="Thiolase-like"/>
</dbReference>
<dbReference type="NCBIfam" id="TIGR00747">
    <property type="entry name" value="fabH"/>
    <property type="match status" value="1"/>
</dbReference>
<evidence type="ECO:0000256" key="9">
    <source>
        <dbReference type="HAMAP-Rule" id="MF_01815"/>
    </source>
</evidence>
<reference evidence="12 13" key="1">
    <citation type="submission" date="2023-12" db="EMBL/GenBank/DDBJ databases">
        <title>Amycolatopsis sp. V23-08.</title>
        <authorList>
            <person name="Somphong A."/>
        </authorList>
    </citation>
    <scope>NUCLEOTIDE SEQUENCE [LARGE SCALE GENOMIC DNA]</scope>
    <source>
        <strain evidence="12 13">V23-08</strain>
    </source>
</reference>
<keyword evidence="7 9" id="KW-0275">Fatty acid biosynthesis</keyword>
<evidence type="ECO:0000313" key="12">
    <source>
        <dbReference type="EMBL" id="MEA5362997.1"/>
    </source>
</evidence>
<dbReference type="Gene3D" id="3.40.47.10">
    <property type="match status" value="1"/>
</dbReference>
<keyword evidence="2 9" id="KW-0963">Cytoplasm</keyword>
<accession>A0ABU5R9S7</accession>
<dbReference type="HAMAP" id="MF_01815">
    <property type="entry name" value="FabH"/>
    <property type="match status" value="1"/>
</dbReference>
<dbReference type="Proteomes" id="UP001304298">
    <property type="component" value="Unassembled WGS sequence"/>
</dbReference>
<comment type="pathway">
    <text evidence="9">Lipid metabolism; fatty acid biosynthesis.</text>
</comment>
<feature type="active site" evidence="9">
    <location>
        <position position="278"/>
    </location>
</feature>
<dbReference type="EC" id="2.3.1.180" evidence="9"/>
<evidence type="ECO:0000256" key="5">
    <source>
        <dbReference type="ARBA" id="ARBA00022832"/>
    </source>
</evidence>
<evidence type="ECO:0000256" key="6">
    <source>
        <dbReference type="ARBA" id="ARBA00023098"/>
    </source>
</evidence>
<dbReference type="EMBL" id="JAYFSI010000006">
    <property type="protein sequence ID" value="MEA5362997.1"/>
    <property type="molecule type" value="Genomic_DNA"/>
</dbReference>
<comment type="caution">
    <text evidence="12">The sequence shown here is derived from an EMBL/GenBank/DDBJ whole genome shotgun (WGS) entry which is preliminary data.</text>
</comment>
<keyword evidence="6 9" id="KW-0443">Lipid metabolism</keyword>
<comment type="subcellular location">
    <subcellularLocation>
        <location evidence="9">Cytoplasm</location>
    </subcellularLocation>
</comment>
<comment type="subunit">
    <text evidence="9">Homodimer.</text>
</comment>
<keyword evidence="13" id="KW-1185">Reference proteome</keyword>
<evidence type="ECO:0000256" key="3">
    <source>
        <dbReference type="ARBA" id="ARBA00022516"/>
    </source>
</evidence>
<dbReference type="SUPFAM" id="SSF53901">
    <property type="entry name" value="Thiolase-like"/>
    <property type="match status" value="1"/>
</dbReference>
<organism evidence="12 13">
    <name type="scientific">Amycolatopsis heterodermiae</name>
    <dbReference type="NCBI Taxonomy" id="3110235"/>
    <lineage>
        <taxon>Bacteria</taxon>
        <taxon>Bacillati</taxon>
        <taxon>Actinomycetota</taxon>
        <taxon>Actinomycetes</taxon>
        <taxon>Pseudonocardiales</taxon>
        <taxon>Pseudonocardiaceae</taxon>
        <taxon>Amycolatopsis</taxon>
    </lineage>
</organism>
<evidence type="ECO:0000256" key="7">
    <source>
        <dbReference type="ARBA" id="ARBA00023160"/>
    </source>
</evidence>
<proteinExistence type="inferred from homology"/>
<keyword evidence="9" id="KW-0511">Multifunctional enzyme</keyword>
<protein>
    <recommendedName>
        <fullName evidence="9">Beta-ketoacyl-[acyl-carrier-protein] synthase III</fullName>
        <shortName evidence="9">Beta-ketoacyl-ACP synthase III</shortName>
        <shortName evidence="9">KAS III</shortName>
        <ecNumber evidence="9">2.3.1.180</ecNumber>
    </recommendedName>
    <alternativeName>
        <fullName evidence="9">3-oxoacyl-[acyl-carrier-protein] synthase 3</fullName>
    </alternativeName>
    <alternativeName>
        <fullName evidence="9">3-oxoacyl-[acyl-carrier-protein] synthase III</fullName>
    </alternativeName>
</protein>
<name>A0ABU5R9S7_9PSEU</name>
<dbReference type="Pfam" id="PF08545">
    <property type="entry name" value="ACP_syn_III"/>
    <property type="match status" value="1"/>
</dbReference>
<comment type="similarity">
    <text evidence="1 9">Belongs to the thiolase-like superfamily. FabH family.</text>
</comment>